<dbReference type="SUPFAM" id="SSF55874">
    <property type="entry name" value="ATPase domain of HSP90 chaperone/DNA topoisomerase II/histidine kinase"/>
    <property type="match status" value="1"/>
</dbReference>
<reference evidence="7" key="1">
    <citation type="journal article" date="2019" name="Int. J. Syst. Evol. Microbiol.">
        <title>The Global Catalogue of Microorganisms (GCM) 10K type strain sequencing project: providing services to taxonomists for standard genome sequencing and annotation.</title>
        <authorList>
            <consortium name="The Broad Institute Genomics Platform"/>
            <consortium name="The Broad Institute Genome Sequencing Center for Infectious Disease"/>
            <person name="Wu L."/>
            <person name="Ma J."/>
        </authorList>
    </citation>
    <scope>NUCLEOTIDE SEQUENCE [LARGE SCALE GENOMIC DNA]</scope>
    <source>
        <strain evidence="7">JCM 32148</strain>
    </source>
</reference>
<dbReference type="CDD" id="cd00075">
    <property type="entry name" value="HATPase"/>
    <property type="match status" value="1"/>
</dbReference>
<dbReference type="EMBL" id="JBHTHM010002888">
    <property type="protein sequence ID" value="MFD0788558.1"/>
    <property type="molecule type" value="Genomic_DNA"/>
</dbReference>
<evidence type="ECO:0000313" key="7">
    <source>
        <dbReference type="Proteomes" id="UP001597053"/>
    </source>
</evidence>
<sequence length="168" mass="18703">MAGRRDEHTVGAATRELFLRLTQRNQVLLREQLNLLDLMERREHDAEETAELFQLDHLATRLRRNVEKVVTLAGARPSRRWRRPVPLLDVARGAVAEVADYQRVLVAPHWPWHLAGPAVTDVIHLLAELVENALVFSPAQATVRMAGEHRPGGCAIVVTDDGPGLAPA</sequence>
<keyword evidence="7" id="KW-1185">Reference proteome</keyword>
<evidence type="ECO:0000256" key="5">
    <source>
        <dbReference type="ARBA" id="ARBA00022777"/>
    </source>
</evidence>
<evidence type="ECO:0000313" key="6">
    <source>
        <dbReference type="EMBL" id="MFD0788558.1"/>
    </source>
</evidence>
<evidence type="ECO:0000256" key="1">
    <source>
        <dbReference type="ARBA" id="ARBA00000085"/>
    </source>
</evidence>
<evidence type="ECO:0000256" key="4">
    <source>
        <dbReference type="ARBA" id="ARBA00022679"/>
    </source>
</evidence>
<dbReference type="PANTHER" id="PTHR45436">
    <property type="entry name" value="SENSOR HISTIDINE KINASE YKOH"/>
    <property type="match status" value="1"/>
</dbReference>
<evidence type="ECO:0000256" key="2">
    <source>
        <dbReference type="ARBA" id="ARBA00012438"/>
    </source>
</evidence>
<dbReference type="Proteomes" id="UP001597053">
    <property type="component" value="Unassembled WGS sequence"/>
</dbReference>
<comment type="caution">
    <text evidence="6">The sequence shown here is derived from an EMBL/GenBank/DDBJ whole genome shotgun (WGS) entry which is preliminary data.</text>
</comment>
<keyword evidence="5 6" id="KW-0418">Kinase</keyword>
<organism evidence="6 7">
    <name type="scientific">Micromonospora azadirachtae</name>
    <dbReference type="NCBI Taxonomy" id="1970735"/>
    <lineage>
        <taxon>Bacteria</taxon>
        <taxon>Bacillati</taxon>
        <taxon>Actinomycetota</taxon>
        <taxon>Actinomycetes</taxon>
        <taxon>Micromonosporales</taxon>
        <taxon>Micromonosporaceae</taxon>
        <taxon>Micromonospora</taxon>
    </lineage>
</organism>
<dbReference type="EC" id="2.7.13.3" evidence="2"/>
<dbReference type="InterPro" id="IPR050428">
    <property type="entry name" value="TCS_sensor_his_kinase"/>
</dbReference>
<keyword evidence="3" id="KW-0597">Phosphoprotein</keyword>
<accession>A0ABW3AC56</accession>
<protein>
    <recommendedName>
        <fullName evidence="2">histidine kinase</fullName>
        <ecNumber evidence="2">2.7.13.3</ecNumber>
    </recommendedName>
</protein>
<dbReference type="GO" id="GO:0016301">
    <property type="term" value="F:kinase activity"/>
    <property type="evidence" value="ECO:0007669"/>
    <property type="project" value="UniProtKB-KW"/>
</dbReference>
<dbReference type="PANTHER" id="PTHR45436:SF5">
    <property type="entry name" value="SENSOR HISTIDINE KINASE TRCS"/>
    <property type="match status" value="1"/>
</dbReference>
<dbReference type="InterPro" id="IPR036890">
    <property type="entry name" value="HATPase_C_sf"/>
</dbReference>
<feature type="non-terminal residue" evidence="6">
    <location>
        <position position="168"/>
    </location>
</feature>
<dbReference type="Gene3D" id="3.30.565.10">
    <property type="entry name" value="Histidine kinase-like ATPase, C-terminal domain"/>
    <property type="match status" value="1"/>
</dbReference>
<keyword evidence="4" id="KW-0808">Transferase</keyword>
<proteinExistence type="predicted"/>
<evidence type="ECO:0000256" key="3">
    <source>
        <dbReference type="ARBA" id="ARBA00022553"/>
    </source>
</evidence>
<comment type="catalytic activity">
    <reaction evidence="1">
        <text>ATP + protein L-histidine = ADP + protein N-phospho-L-histidine.</text>
        <dbReference type="EC" id="2.7.13.3"/>
    </reaction>
</comment>
<gene>
    <name evidence="6" type="ORF">ACFQZ8_31975</name>
</gene>
<name>A0ABW3AC56_9ACTN</name>